<evidence type="ECO:0000256" key="1">
    <source>
        <dbReference type="SAM" id="Phobius"/>
    </source>
</evidence>
<feature type="transmembrane region" description="Helical" evidence="1">
    <location>
        <begin position="87"/>
        <end position="108"/>
    </location>
</feature>
<dbReference type="AlphaFoldDB" id="A0A7X0H9H3"/>
<keyword evidence="3" id="KW-1185">Reference proteome</keyword>
<accession>A0A7X0H9H3</accession>
<keyword evidence="1" id="KW-0812">Transmembrane</keyword>
<reference evidence="2 3" key="1">
    <citation type="submission" date="2020-08" db="EMBL/GenBank/DDBJ databases">
        <title>Genomic Encyclopedia of Type Strains, Phase IV (KMG-IV): sequencing the most valuable type-strain genomes for metagenomic binning, comparative biology and taxonomic classification.</title>
        <authorList>
            <person name="Goeker M."/>
        </authorList>
    </citation>
    <scope>NUCLEOTIDE SEQUENCE [LARGE SCALE GENOMIC DNA]</scope>
    <source>
        <strain evidence="2 3">DSM 103725</strain>
    </source>
</reference>
<dbReference type="GO" id="GO:0015097">
    <property type="term" value="F:mercury ion transmembrane transporter activity"/>
    <property type="evidence" value="ECO:0007669"/>
    <property type="project" value="InterPro"/>
</dbReference>
<gene>
    <name evidence="2" type="ORF">HNQ40_002106</name>
</gene>
<dbReference type="RefSeq" id="WP_184677822.1">
    <property type="nucleotide sequence ID" value="NZ_JACHGY010000001.1"/>
</dbReference>
<evidence type="ECO:0008006" key="4">
    <source>
        <dbReference type="Google" id="ProtNLM"/>
    </source>
</evidence>
<evidence type="ECO:0000313" key="3">
    <source>
        <dbReference type="Proteomes" id="UP000541810"/>
    </source>
</evidence>
<dbReference type="EMBL" id="JACHGY010000001">
    <property type="protein sequence ID" value="MBB6430300.1"/>
    <property type="molecule type" value="Genomic_DNA"/>
</dbReference>
<feature type="transmembrane region" description="Helical" evidence="1">
    <location>
        <begin position="175"/>
        <end position="198"/>
    </location>
</feature>
<proteinExistence type="predicted"/>
<organism evidence="2 3">
    <name type="scientific">Algisphaera agarilytica</name>
    <dbReference type="NCBI Taxonomy" id="1385975"/>
    <lineage>
        <taxon>Bacteria</taxon>
        <taxon>Pseudomonadati</taxon>
        <taxon>Planctomycetota</taxon>
        <taxon>Phycisphaerae</taxon>
        <taxon>Phycisphaerales</taxon>
        <taxon>Phycisphaeraceae</taxon>
        <taxon>Algisphaera</taxon>
    </lineage>
</organism>
<dbReference type="InterPro" id="IPR004891">
    <property type="entry name" value="Mercury-R_MerC"/>
</dbReference>
<dbReference type="GO" id="GO:0016020">
    <property type="term" value="C:membrane"/>
    <property type="evidence" value="ECO:0007669"/>
    <property type="project" value="InterPro"/>
</dbReference>
<dbReference type="Proteomes" id="UP000541810">
    <property type="component" value="Unassembled WGS sequence"/>
</dbReference>
<feature type="transmembrane region" description="Helical" evidence="1">
    <location>
        <begin position="60"/>
        <end position="80"/>
    </location>
</feature>
<comment type="caution">
    <text evidence="2">The sequence shown here is derived from an EMBL/GenBank/DDBJ whole genome shotgun (WGS) entry which is preliminary data.</text>
</comment>
<keyword evidence="1" id="KW-1133">Transmembrane helix</keyword>
<dbReference type="Pfam" id="PF03203">
    <property type="entry name" value="MerC"/>
    <property type="match status" value="1"/>
</dbReference>
<sequence>MNVCKPAMSASAPLSEGGRELWWDRLGIFASVACVVHCLAAPLLLLFLPVLGAWWSHPAAHWALAALVLPLAGFVVMRGYRKHRRRIAVVALVLGCVFIVAGLVLPHVEGASGLSFGLSSAEAQAVDPGLDELLVLAGDASADAADEECSDTCCPSLAVDAETGKASFNFPPGSVATFLGSVFLVLAHGVNLHGCLCLRRSAQASADGCGCVDA</sequence>
<feature type="transmembrane region" description="Helical" evidence="1">
    <location>
        <begin position="26"/>
        <end position="48"/>
    </location>
</feature>
<protein>
    <recommendedName>
        <fullName evidence="4">MerC mercury resistance protein</fullName>
    </recommendedName>
</protein>
<keyword evidence="1" id="KW-0472">Membrane</keyword>
<name>A0A7X0H9H3_9BACT</name>
<evidence type="ECO:0000313" key="2">
    <source>
        <dbReference type="EMBL" id="MBB6430300.1"/>
    </source>
</evidence>